<sequence>MKKIVKYFMMVIALCIFALTANSFSMAEASALYTPASYWNNDTNYPLAFSQNGVNRYVDLSSAKIIEQEEKVKENTKTAVFSYDVVMVDGDKTTKFTYKTMIRFINGEMYVASARGNGDGWFQLSSRSFDQPQYNATLILADYFGINK</sequence>
<keyword evidence="1" id="KW-0732">Signal</keyword>
<dbReference type="EMBL" id="UGPP01000001">
    <property type="protein sequence ID" value="STY71937.1"/>
    <property type="molecule type" value="Genomic_DNA"/>
</dbReference>
<gene>
    <name evidence="2" type="ORF">NCTC10571_02117</name>
</gene>
<dbReference type="RefSeq" id="WP_115152074.1">
    <property type="nucleotide sequence ID" value="NZ_UGPP01000001.1"/>
</dbReference>
<feature type="signal peptide" evidence="1">
    <location>
        <begin position="1"/>
        <end position="27"/>
    </location>
</feature>
<dbReference type="AlphaFoldDB" id="A0A378NVM6"/>
<feature type="chain" id="PRO_5039384791" evidence="1">
    <location>
        <begin position="28"/>
        <end position="148"/>
    </location>
</feature>
<evidence type="ECO:0000256" key="1">
    <source>
        <dbReference type="SAM" id="SignalP"/>
    </source>
</evidence>
<reference evidence="2 3" key="1">
    <citation type="submission" date="2018-06" db="EMBL/GenBank/DDBJ databases">
        <authorList>
            <consortium name="Pathogen Informatics"/>
            <person name="Doyle S."/>
        </authorList>
    </citation>
    <scope>NUCLEOTIDE SEQUENCE [LARGE SCALE GENOMIC DNA]</scope>
    <source>
        <strain evidence="2 3">NCTC10571</strain>
    </source>
</reference>
<evidence type="ECO:0000313" key="3">
    <source>
        <dbReference type="Proteomes" id="UP000255234"/>
    </source>
</evidence>
<name>A0A378NVM6_9FIRM</name>
<protein>
    <submittedName>
        <fullName evidence="2">Uncharacterized protein</fullName>
    </submittedName>
</protein>
<evidence type="ECO:0000313" key="2">
    <source>
        <dbReference type="EMBL" id="STY71937.1"/>
    </source>
</evidence>
<accession>A0A378NVM6</accession>
<organism evidence="2 3">
    <name type="scientific">Megamonas hypermegale</name>
    <dbReference type="NCBI Taxonomy" id="158847"/>
    <lineage>
        <taxon>Bacteria</taxon>
        <taxon>Bacillati</taxon>
        <taxon>Bacillota</taxon>
        <taxon>Negativicutes</taxon>
        <taxon>Selenomonadales</taxon>
        <taxon>Selenomonadaceae</taxon>
        <taxon>Megamonas</taxon>
    </lineage>
</organism>
<dbReference type="Proteomes" id="UP000255234">
    <property type="component" value="Unassembled WGS sequence"/>
</dbReference>
<proteinExistence type="predicted"/>